<keyword evidence="4" id="KW-1185">Reference proteome</keyword>
<dbReference type="InterPro" id="IPR057165">
    <property type="entry name" value="DUF7843"/>
</dbReference>
<evidence type="ECO:0000313" key="4">
    <source>
        <dbReference type="Proteomes" id="UP000626148"/>
    </source>
</evidence>
<dbReference type="Pfam" id="PF25225">
    <property type="entry name" value="DUF7843"/>
    <property type="match status" value="1"/>
</dbReference>
<gene>
    <name evidence="3" type="ORF">GCM10007392_20250</name>
</gene>
<reference evidence="3" key="2">
    <citation type="submission" date="2020-09" db="EMBL/GenBank/DDBJ databases">
        <authorList>
            <person name="Sun Q."/>
            <person name="Kim S."/>
        </authorList>
    </citation>
    <scope>NUCLEOTIDE SEQUENCE</scope>
    <source>
        <strain evidence="3">KCTC 22169</strain>
    </source>
</reference>
<accession>A0A918K740</accession>
<sequence>MVFTLVCIGWCVAAQALPTAQAEDSLEQLGRSTQWVRQLYLETNDGRPSRPRITDRGFYLSDGPLIDPVAELRATYRAFFESSASMGDAHPICEYPSRYLFLTSALNRPRDVDVLADCPAFRNWSQWEGDPRVVVVMVDGYYGNPASSFGHLIVRLGSQDTNKRLLDTSINYGARIPEGEGPLTYIAKGLTGGYQASFTREDFYRQDLVYTRTEHRDMWNYELNLNPEQKRQFVAHLWELLGHPTTYYFVKNNCAFAVAETLEFVLDRDIVDQDTGWYPPVALFQTLEDLHRQPDNEIIASREFVPSQKRKLDAIIASLSDDEADRVQSFIDDPDQDLERRLADRSPEEAAVILEALIEYYDYLIEGYPERGTQLYDQRRRLLVARLGYPPGRALTVEPVPPGTPTGQTAKTRRLEIAAGSQGEQGAALLGFTPFQTAPTDLGNPDLSELTLLGTRVSVADRVSLDDLTLIRVSQRSDVRQAIPGQWPISWTLDVGADCLTHCGVSEGVRLRAGIGHSLSLDSSLVSVLVYGHQAGRRFSLDAVLEAGWAERSGWSLVTEVGYRQAIGPVGGSTGLASLVGRYSVSTSNSMVTSIHFEDSQFEGRIGWVWHLR</sequence>
<feature type="domain" description="Lnb N-terminal periplasmic" evidence="1">
    <location>
        <begin position="132"/>
        <end position="269"/>
    </location>
</feature>
<comment type="caution">
    <text evidence="3">The sequence shown here is derived from an EMBL/GenBank/DDBJ whole genome shotgun (WGS) entry which is preliminary data.</text>
</comment>
<dbReference type="Pfam" id="PF13387">
    <property type="entry name" value="Lnb_N"/>
    <property type="match status" value="1"/>
</dbReference>
<dbReference type="AlphaFoldDB" id="A0A918K740"/>
<reference evidence="3" key="1">
    <citation type="journal article" date="2014" name="Int. J. Syst. Evol. Microbiol.">
        <title>Complete genome sequence of Corynebacterium casei LMG S-19264T (=DSM 44701T), isolated from a smear-ripened cheese.</title>
        <authorList>
            <consortium name="US DOE Joint Genome Institute (JGI-PGF)"/>
            <person name="Walter F."/>
            <person name="Albersmeier A."/>
            <person name="Kalinowski J."/>
            <person name="Ruckert C."/>
        </authorList>
    </citation>
    <scope>NUCLEOTIDE SEQUENCE</scope>
    <source>
        <strain evidence="3">KCTC 22169</strain>
    </source>
</reference>
<evidence type="ECO:0000313" key="3">
    <source>
        <dbReference type="EMBL" id="GGX52784.1"/>
    </source>
</evidence>
<evidence type="ECO:0000259" key="1">
    <source>
        <dbReference type="Pfam" id="PF13387"/>
    </source>
</evidence>
<evidence type="ECO:0008006" key="5">
    <source>
        <dbReference type="Google" id="ProtNLM"/>
    </source>
</evidence>
<dbReference type="InterPro" id="IPR025178">
    <property type="entry name" value="Lnb_N"/>
</dbReference>
<dbReference type="Proteomes" id="UP000626148">
    <property type="component" value="Unassembled WGS sequence"/>
</dbReference>
<proteinExistence type="predicted"/>
<protein>
    <recommendedName>
        <fullName evidence="5">DUF4105 domain-containing protein</fullName>
    </recommendedName>
</protein>
<evidence type="ECO:0000259" key="2">
    <source>
        <dbReference type="Pfam" id="PF25225"/>
    </source>
</evidence>
<feature type="domain" description="DUF7843" evidence="2">
    <location>
        <begin position="28"/>
        <end position="103"/>
    </location>
</feature>
<dbReference type="EMBL" id="BMXR01000004">
    <property type="protein sequence ID" value="GGX52784.1"/>
    <property type="molecule type" value="Genomic_DNA"/>
</dbReference>
<name>A0A918K740_9GAMM</name>
<organism evidence="3 4">
    <name type="scientific">Saccharospirillum salsuginis</name>
    <dbReference type="NCBI Taxonomy" id="418750"/>
    <lineage>
        <taxon>Bacteria</taxon>
        <taxon>Pseudomonadati</taxon>
        <taxon>Pseudomonadota</taxon>
        <taxon>Gammaproteobacteria</taxon>
        <taxon>Oceanospirillales</taxon>
        <taxon>Saccharospirillaceae</taxon>
        <taxon>Saccharospirillum</taxon>
    </lineage>
</organism>